<name>A0A1G6XCQ5_9EURY</name>
<dbReference type="PANTHER" id="PTHR34075:SF5">
    <property type="entry name" value="BLR3430 PROTEIN"/>
    <property type="match status" value="1"/>
</dbReference>
<gene>
    <name evidence="3" type="ORF">SAMN04488694_14121</name>
    <name evidence="2" type="ORF">SAMN05192552_10464</name>
</gene>
<organism evidence="2 5">
    <name type="scientific">Natrinema hispanicum</name>
    <dbReference type="NCBI Taxonomy" id="392421"/>
    <lineage>
        <taxon>Archaea</taxon>
        <taxon>Methanobacteriati</taxon>
        <taxon>Methanobacteriota</taxon>
        <taxon>Stenosarchaea group</taxon>
        <taxon>Halobacteria</taxon>
        <taxon>Halobacteriales</taxon>
        <taxon>Natrialbaceae</taxon>
        <taxon>Natrinema</taxon>
    </lineage>
</organism>
<protein>
    <recommendedName>
        <fullName evidence="1">ChsH2 C-terminal OB-fold domain-containing protein</fullName>
    </recommendedName>
</protein>
<dbReference type="InterPro" id="IPR002878">
    <property type="entry name" value="ChsH2_C"/>
</dbReference>
<dbReference type="AlphaFoldDB" id="A0A1G6XCQ5"/>
<dbReference type="InterPro" id="IPR052513">
    <property type="entry name" value="Thioester_dehydratase-like"/>
</dbReference>
<reference evidence="4 5" key="2">
    <citation type="submission" date="2016-10" db="EMBL/GenBank/DDBJ databases">
        <authorList>
            <person name="Varghese N."/>
            <person name="Submissions S."/>
        </authorList>
    </citation>
    <scope>NUCLEOTIDE SEQUENCE [LARGE SCALE GENOMIC DNA]</scope>
    <source>
        <strain evidence="2 5">CDM_1</strain>
        <strain evidence="4">CDM_6</strain>
    </source>
</reference>
<evidence type="ECO:0000259" key="1">
    <source>
        <dbReference type="Pfam" id="PF01796"/>
    </source>
</evidence>
<reference evidence="3" key="1">
    <citation type="submission" date="2016-10" db="EMBL/GenBank/DDBJ databases">
        <authorList>
            <person name="de Groot N.N."/>
        </authorList>
    </citation>
    <scope>NUCLEOTIDE SEQUENCE [LARGE SCALE GENOMIC DNA]</scope>
    <source>
        <strain evidence="3">CDM_6</strain>
    </source>
</reference>
<accession>A0A1G6XCQ5</accession>
<dbReference type="Proteomes" id="UP000199320">
    <property type="component" value="Unassembled WGS sequence"/>
</dbReference>
<keyword evidence="4" id="KW-1185">Reference proteome</keyword>
<dbReference type="Pfam" id="PF01796">
    <property type="entry name" value="OB_ChsH2_C"/>
    <property type="match status" value="1"/>
</dbReference>
<dbReference type="EMBL" id="FMZP01000046">
    <property type="protein sequence ID" value="SDD75812.1"/>
    <property type="molecule type" value="Genomic_DNA"/>
</dbReference>
<dbReference type="SUPFAM" id="SSF50249">
    <property type="entry name" value="Nucleic acid-binding proteins"/>
    <property type="match status" value="1"/>
</dbReference>
<dbReference type="EMBL" id="FOIC01000041">
    <property type="protein sequence ID" value="SEU09156.1"/>
    <property type="molecule type" value="Genomic_DNA"/>
</dbReference>
<evidence type="ECO:0000313" key="2">
    <source>
        <dbReference type="EMBL" id="SDD75812.1"/>
    </source>
</evidence>
<dbReference type="RefSeq" id="WP_092935689.1">
    <property type="nucleotide sequence ID" value="NZ_FMZP01000046.1"/>
</dbReference>
<dbReference type="OrthoDB" id="9573at2157"/>
<evidence type="ECO:0000313" key="4">
    <source>
        <dbReference type="Proteomes" id="UP000199320"/>
    </source>
</evidence>
<proteinExistence type="predicted"/>
<evidence type="ECO:0000313" key="3">
    <source>
        <dbReference type="EMBL" id="SEU09156.1"/>
    </source>
</evidence>
<dbReference type="STRING" id="392421.SAMN04488694_14121"/>
<sequence length="131" mass="14142">MSDEIIRETSYDAWLDALEVDEGYYLRGDSRATVPPAVAGKTDELERETLPETGVVESKTVIRVPHPDFEDAAPYAIAIVEFGPVTLTGQVTGTDPEAVETGLVVEATVLEAETSGKRFVGFRPAGEVSDR</sequence>
<dbReference type="Proteomes" id="UP000324021">
    <property type="component" value="Unassembled WGS sequence"/>
</dbReference>
<feature type="domain" description="ChsH2 C-terminal OB-fold" evidence="1">
    <location>
        <begin position="49"/>
        <end position="108"/>
    </location>
</feature>
<evidence type="ECO:0000313" key="5">
    <source>
        <dbReference type="Proteomes" id="UP000324021"/>
    </source>
</evidence>
<dbReference type="InterPro" id="IPR012340">
    <property type="entry name" value="NA-bd_OB-fold"/>
</dbReference>
<dbReference type="PANTHER" id="PTHR34075">
    <property type="entry name" value="BLR3430 PROTEIN"/>
    <property type="match status" value="1"/>
</dbReference>